<dbReference type="AlphaFoldDB" id="A0A401PD98"/>
<gene>
    <name evidence="13" type="ORF">scyTo_0001453</name>
</gene>
<feature type="compositionally biased region" description="Basic residues" evidence="12">
    <location>
        <begin position="326"/>
        <end position="345"/>
    </location>
</feature>
<keyword evidence="4" id="KW-0805">Transcription regulation</keyword>
<dbReference type="EMBL" id="BFAA01000328">
    <property type="protein sequence ID" value="GCB71092.1"/>
    <property type="molecule type" value="Genomic_DNA"/>
</dbReference>
<feature type="region of interest" description="Disordered" evidence="12">
    <location>
        <begin position="326"/>
        <end position="358"/>
    </location>
</feature>
<dbReference type="GO" id="GO:0006355">
    <property type="term" value="P:regulation of DNA-templated transcription"/>
    <property type="evidence" value="ECO:0007669"/>
    <property type="project" value="InterPro"/>
</dbReference>
<keyword evidence="7" id="KW-0539">Nucleus</keyword>
<dbReference type="PANTHER" id="PTHR14562:SF3">
    <property type="entry name" value="TATA BOX-BINDING PROTEIN-ASSOCIATED FACTOR RNA POLYMERASE I SUBUNIT D"/>
    <property type="match status" value="1"/>
</dbReference>
<evidence type="ECO:0000256" key="9">
    <source>
        <dbReference type="ARBA" id="ARBA00025940"/>
    </source>
</evidence>
<dbReference type="PANTHER" id="PTHR14562">
    <property type="entry name" value="TATA BOX-BINDING PROTEIN ASSOCIATED FACTOR RNA POLYMERASE I SUBUNIT D"/>
    <property type="match status" value="1"/>
</dbReference>
<sequence length="416" mass="47622">MEDEMSMTDSKGESENSVLLFSEGEDEIEQLLQRISKETVKKVTEQVDSTISIHSSEGDCIPDTVQHESQLDVLSYQPVCLTSFSLSAHNGKNAVELSEQDSSDSLSNLFLKQCPSIPVRKARRQGKGHFPTRSAIRNQIVETTDSSSDSDGAFGHPDFMMVGEVRRRRRRKRPKINPIYKKTGRPRGRPCSSTTRAEKKKRLRERGLQFPFVHKEYGRKDLPFKMIFTYEHAALCGLFTYMKELKYQKKLINSLKKINVDDPEGDSRPVRQHKYLDEKRSISPIPDSSDETCIEDAENEDTFDVKIVENSCFVMENRFLKKKKCLRKNNSNRKNNRKSKGKHVTNVKSKDNAKNKRVTVQLEKSRSAKTSTLKHFKHKTRCIMAEQLSDQVTPGSPLLKSATQQSTCEPLENERT</sequence>
<evidence type="ECO:0000313" key="13">
    <source>
        <dbReference type="EMBL" id="GCB71092.1"/>
    </source>
</evidence>
<feature type="region of interest" description="Disordered" evidence="12">
    <location>
        <begin position="171"/>
        <end position="200"/>
    </location>
</feature>
<evidence type="ECO:0000256" key="4">
    <source>
        <dbReference type="ARBA" id="ARBA00023015"/>
    </source>
</evidence>
<evidence type="ECO:0000256" key="6">
    <source>
        <dbReference type="ARBA" id="ARBA00023163"/>
    </source>
</evidence>
<evidence type="ECO:0000256" key="10">
    <source>
        <dbReference type="ARBA" id="ARBA00030353"/>
    </source>
</evidence>
<keyword evidence="14" id="KW-1185">Reference proteome</keyword>
<dbReference type="GO" id="GO:0003677">
    <property type="term" value="F:DNA binding"/>
    <property type="evidence" value="ECO:0007669"/>
    <property type="project" value="UniProtKB-KW"/>
</dbReference>
<evidence type="ECO:0000313" key="14">
    <source>
        <dbReference type="Proteomes" id="UP000288216"/>
    </source>
</evidence>
<dbReference type="InterPro" id="IPR027976">
    <property type="entry name" value="TAF1D"/>
</dbReference>
<comment type="function">
    <text evidence="8">Component of the transcription factor SL1/TIF-IB complex, which is involved in the assembly of the PIC (preinitiation complex) during RNA polymerase I-dependent transcription. The rate of PIC formation probably is primarily dependent on the rate of association of SL1/TIF-IB with the rDNA promoter. SL1/TIF-IB is involved in stabilization of nucleolar transcription factor 1/UBTF on rDNA. Formation of SL1/TIF-IB excludes the association of TBP with TFIID subunits.</text>
</comment>
<dbReference type="GO" id="GO:0005654">
    <property type="term" value="C:nucleoplasm"/>
    <property type="evidence" value="ECO:0007669"/>
    <property type="project" value="TreeGrafter"/>
</dbReference>
<organism evidence="13 14">
    <name type="scientific">Scyliorhinus torazame</name>
    <name type="common">Cloudy catshark</name>
    <name type="synonym">Catulus torazame</name>
    <dbReference type="NCBI Taxonomy" id="75743"/>
    <lineage>
        <taxon>Eukaryota</taxon>
        <taxon>Metazoa</taxon>
        <taxon>Chordata</taxon>
        <taxon>Craniata</taxon>
        <taxon>Vertebrata</taxon>
        <taxon>Chondrichthyes</taxon>
        <taxon>Elasmobranchii</taxon>
        <taxon>Galeomorphii</taxon>
        <taxon>Galeoidea</taxon>
        <taxon>Carcharhiniformes</taxon>
        <taxon>Scyliorhinidae</taxon>
        <taxon>Scyliorhinus</taxon>
    </lineage>
</organism>
<dbReference type="OMA" id="GLFTYMK"/>
<dbReference type="GO" id="GO:0005668">
    <property type="term" value="C:RNA polymerase transcription factor SL1 complex"/>
    <property type="evidence" value="ECO:0007669"/>
    <property type="project" value="InterPro"/>
</dbReference>
<dbReference type="STRING" id="75743.A0A401PD98"/>
<comment type="subcellular location">
    <subcellularLocation>
        <location evidence="1">Nucleus</location>
    </subcellularLocation>
</comment>
<dbReference type="Pfam" id="PF15333">
    <property type="entry name" value="TAF1D"/>
    <property type="match status" value="1"/>
</dbReference>
<evidence type="ECO:0000256" key="12">
    <source>
        <dbReference type="SAM" id="MobiDB-lite"/>
    </source>
</evidence>
<evidence type="ECO:0000256" key="7">
    <source>
        <dbReference type="ARBA" id="ARBA00023242"/>
    </source>
</evidence>
<evidence type="ECO:0000256" key="3">
    <source>
        <dbReference type="ARBA" id="ARBA00022553"/>
    </source>
</evidence>
<keyword evidence="5" id="KW-0238">DNA-binding</keyword>
<keyword evidence="6" id="KW-0804">Transcription</keyword>
<evidence type="ECO:0000256" key="8">
    <source>
        <dbReference type="ARBA" id="ARBA00025110"/>
    </source>
</evidence>
<protein>
    <recommendedName>
        <fullName evidence="2">TATA box-binding protein-associated factor RNA polymerase I subunit D</fullName>
    </recommendedName>
    <alternativeName>
        <fullName evidence="11">TATA box-binding protein-associated factor 1D</fullName>
    </alternativeName>
    <alternativeName>
        <fullName evidence="10">Transcription initiation factor SL1/TIF-IB subunit D</fullName>
    </alternativeName>
</protein>
<keyword evidence="3" id="KW-0597">Phosphoprotein</keyword>
<evidence type="ECO:0000256" key="5">
    <source>
        <dbReference type="ARBA" id="ARBA00023125"/>
    </source>
</evidence>
<comment type="caution">
    <text evidence="13">The sequence shown here is derived from an EMBL/GenBank/DDBJ whole genome shotgun (WGS) entry which is preliminary data.</text>
</comment>
<dbReference type="OrthoDB" id="9950926at2759"/>
<feature type="region of interest" description="Disordered" evidence="12">
    <location>
        <begin position="393"/>
        <end position="416"/>
    </location>
</feature>
<evidence type="ECO:0000256" key="1">
    <source>
        <dbReference type="ARBA" id="ARBA00004123"/>
    </source>
</evidence>
<evidence type="ECO:0000256" key="11">
    <source>
        <dbReference type="ARBA" id="ARBA00032499"/>
    </source>
</evidence>
<proteinExistence type="predicted"/>
<accession>A0A401PD98</accession>
<dbReference type="Proteomes" id="UP000288216">
    <property type="component" value="Unassembled WGS sequence"/>
</dbReference>
<comment type="subunit">
    <text evidence="9">Component of the transcription factor SL1/TIF-IB complex, composed of TBP and at least TAF1A, TAF1B, TAF1C and TAF1D. Interacts with UBTF.</text>
</comment>
<name>A0A401PD98_SCYTO</name>
<reference evidence="13 14" key="1">
    <citation type="journal article" date="2018" name="Nat. Ecol. Evol.">
        <title>Shark genomes provide insights into elasmobranch evolution and the origin of vertebrates.</title>
        <authorList>
            <person name="Hara Y"/>
            <person name="Yamaguchi K"/>
            <person name="Onimaru K"/>
            <person name="Kadota M"/>
            <person name="Koyanagi M"/>
            <person name="Keeley SD"/>
            <person name="Tatsumi K"/>
            <person name="Tanaka K"/>
            <person name="Motone F"/>
            <person name="Kageyama Y"/>
            <person name="Nozu R"/>
            <person name="Adachi N"/>
            <person name="Nishimura O"/>
            <person name="Nakagawa R"/>
            <person name="Tanegashima C"/>
            <person name="Kiyatake I"/>
            <person name="Matsumoto R"/>
            <person name="Murakumo K"/>
            <person name="Nishida K"/>
            <person name="Terakita A"/>
            <person name="Kuratani S"/>
            <person name="Sato K"/>
            <person name="Hyodo S Kuraku.S."/>
        </authorList>
    </citation>
    <scope>NUCLEOTIDE SEQUENCE [LARGE SCALE GENOMIC DNA]</scope>
</reference>
<evidence type="ECO:0000256" key="2">
    <source>
        <dbReference type="ARBA" id="ARBA00018992"/>
    </source>
</evidence>